<sequence length="385" mass="42565">MTDIQCMAIKASKDDRAFQILDQKLLPQTKKWITVSNTDEAYEAIRSMQVRGAPMIAVVGIFGCAYDVINRTHELEAARLDPLCVTKYTWKNDTFGTSNSFEEASEDDLVKYLTDYAVSALKHVTKSRPTAVNLGNDVDEALAMIEKSREPWQQIGNQLLDFAFDKMTNYQHADTEIGANGVEWTRKQFGNDPISVITICNTGSLASPGIGTAFGIVTCLHAAGLLKHVYILETRPYNQGSRLTAFEAMEKELPATLITDNMAAAIMQKDKCLKLAIVGADRITLHGDVANKIGTYQLAVLSRVHGLKFVVAAPESTIDFRNKDFSTVTIEERDSDEVTKINGQQIADPRIKAWNPSFDVTPPKYIDAIVTEKRVCAPADIPNVN</sequence>
<evidence type="ECO:0000256" key="4">
    <source>
        <dbReference type="ARBA" id="ARBA00023235"/>
    </source>
</evidence>
<dbReference type="NCBIfam" id="NF004326">
    <property type="entry name" value="PRK05720.1"/>
    <property type="match status" value="1"/>
</dbReference>
<reference evidence="6 7" key="1">
    <citation type="journal article" date="2023" name="Elife">
        <title>Identification of key yeast species and microbe-microbe interactions impacting larval growth of Drosophila in the wild.</title>
        <authorList>
            <person name="Mure A."/>
            <person name="Sugiura Y."/>
            <person name="Maeda R."/>
            <person name="Honda K."/>
            <person name="Sakurai N."/>
            <person name="Takahashi Y."/>
            <person name="Watada M."/>
            <person name="Katoh T."/>
            <person name="Gotoh A."/>
            <person name="Gotoh Y."/>
            <person name="Taniguchi I."/>
            <person name="Nakamura K."/>
            <person name="Hayashi T."/>
            <person name="Katayama T."/>
            <person name="Uemura T."/>
            <person name="Hattori Y."/>
        </authorList>
    </citation>
    <scope>NUCLEOTIDE SEQUENCE [LARGE SCALE GENOMIC DNA]</scope>
    <source>
        <strain evidence="6 7">SB-73</strain>
    </source>
</reference>
<evidence type="ECO:0000313" key="7">
    <source>
        <dbReference type="Proteomes" id="UP001362899"/>
    </source>
</evidence>
<evidence type="ECO:0000313" key="6">
    <source>
        <dbReference type="EMBL" id="GMM49249.1"/>
    </source>
</evidence>
<comment type="similarity">
    <text evidence="1 5">Belongs to the eIF-2B alpha/beta/delta subunits family.</text>
</comment>
<dbReference type="InterPro" id="IPR005251">
    <property type="entry name" value="IF-M1Pi"/>
</dbReference>
<keyword evidence="7" id="KW-1185">Reference proteome</keyword>
<evidence type="ECO:0000256" key="2">
    <source>
        <dbReference type="ARBA" id="ARBA00022605"/>
    </source>
</evidence>
<dbReference type="InterPro" id="IPR011559">
    <property type="entry name" value="Initiation_fac_2B_a/b/d"/>
</dbReference>
<dbReference type="PANTHER" id="PTHR43475:SF1">
    <property type="entry name" value="METHYLTHIORIBOSE-1-PHOSPHATE ISOMERASE"/>
    <property type="match status" value="1"/>
</dbReference>
<evidence type="ECO:0000256" key="3">
    <source>
        <dbReference type="ARBA" id="ARBA00023167"/>
    </source>
</evidence>
<evidence type="ECO:0000256" key="1">
    <source>
        <dbReference type="ARBA" id="ARBA00007251"/>
    </source>
</evidence>
<name>A0AAV5RF96_STABA</name>
<keyword evidence="4 6" id="KW-0413">Isomerase</keyword>
<dbReference type="GO" id="GO:0046523">
    <property type="term" value="F:S-methyl-5-thioribose-1-phosphate isomerase activity"/>
    <property type="evidence" value="ECO:0007669"/>
    <property type="project" value="TreeGrafter"/>
</dbReference>
<dbReference type="InterPro" id="IPR042529">
    <property type="entry name" value="IF_2B-like_C"/>
</dbReference>
<dbReference type="Proteomes" id="UP001362899">
    <property type="component" value="Unassembled WGS sequence"/>
</dbReference>
<dbReference type="GO" id="GO:0019509">
    <property type="term" value="P:L-methionine salvage from methylthioadenosine"/>
    <property type="evidence" value="ECO:0007669"/>
    <property type="project" value="TreeGrafter"/>
</dbReference>
<dbReference type="AlphaFoldDB" id="A0AAV5RF96"/>
<dbReference type="InterPro" id="IPR000649">
    <property type="entry name" value="IF-2B-related"/>
</dbReference>
<keyword evidence="2" id="KW-0028">Amino-acid biosynthesis</keyword>
<dbReference type="SUPFAM" id="SSF100950">
    <property type="entry name" value="NagB/RpiA/CoA transferase-like"/>
    <property type="match status" value="1"/>
</dbReference>
<dbReference type="NCBIfam" id="TIGR00512">
    <property type="entry name" value="salvage_mtnA"/>
    <property type="match status" value="1"/>
</dbReference>
<accession>A0AAV5RF96</accession>
<dbReference type="NCBIfam" id="TIGR00524">
    <property type="entry name" value="eIF-2B_rel"/>
    <property type="match status" value="1"/>
</dbReference>
<dbReference type="Pfam" id="PF01008">
    <property type="entry name" value="IF-2B"/>
    <property type="match status" value="1"/>
</dbReference>
<dbReference type="Gene3D" id="1.20.120.420">
    <property type="entry name" value="translation initiation factor eif-2b, domain 1"/>
    <property type="match status" value="1"/>
</dbReference>
<evidence type="ECO:0000256" key="5">
    <source>
        <dbReference type="RuleBase" id="RU003814"/>
    </source>
</evidence>
<dbReference type="InterPro" id="IPR027363">
    <property type="entry name" value="M1Pi_N"/>
</dbReference>
<comment type="caution">
    <text evidence="6">The sequence shown here is derived from an EMBL/GenBank/DDBJ whole genome shotgun (WGS) entry which is preliminary data.</text>
</comment>
<dbReference type="InterPro" id="IPR037171">
    <property type="entry name" value="NagB/RpiA_transferase-like"/>
</dbReference>
<dbReference type="PANTHER" id="PTHR43475">
    <property type="entry name" value="METHYLTHIORIBOSE-1-PHOSPHATE ISOMERASE"/>
    <property type="match status" value="1"/>
</dbReference>
<proteinExistence type="inferred from homology"/>
<dbReference type="Gene3D" id="3.40.50.10470">
    <property type="entry name" value="Translation initiation factor eif-2b, domain 2"/>
    <property type="match status" value="1"/>
</dbReference>
<dbReference type="EMBL" id="BTGC01000001">
    <property type="protein sequence ID" value="GMM49249.1"/>
    <property type="molecule type" value="Genomic_DNA"/>
</dbReference>
<gene>
    <name evidence="6" type="ORF">DASB73_002070</name>
</gene>
<protein>
    <submittedName>
        <fullName evidence="6">S-methyl-5-thioribose-1-phosphate isomerase</fullName>
    </submittedName>
</protein>
<organism evidence="6 7">
    <name type="scientific">Starmerella bacillaris</name>
    <name type="common">Yeast</name>
    <name type="synonym">Candida zemplinina</name>
    <dbReference type="NCBI Taxonomy" id="1247836"/>
    <lineage>
        <taxon>Eukaryota</taxon>
        <taxon>Fungi</taxon>
        <taxon>Dikarya</taxon>
        <taxon>Ascomycota</taxon>
        <taxon>Saccharomycotina</taxon>
        <taxon>Dipodascomycetes</taxon>
        <taxon>Dipodascales</taxon>
        <taxon>Trichomonascaceae</taxon>
        <taxon>Starmerella</taxon>
    </lineage>
</organism>
<keyword evidence="3" id="KW-0486">Methionine biosynthesis</keyword>
<dbReference type="FunFam" id="3.40.50.10470:FF:000006">
    <property type="entry name" value="Methylthioribose-1-phosphate isomerase"/>
    <property type="match status" value="1"/>
</dbReference>